<protein>
    <submittedName>
        <fullName evidence="3">Tripartite tricarboxylate transporter substrate binding protein</fullName>
    </submittedName>
</protein>
<dbReference type="Pfam" id="PF03401">
    <property type="entry name" value="TctC"/>
    <property type="match status" value="1"/>
</dbReference>
<dbReference type="PANTHER" id="PTHR42928:SF5">
    <property type="entry name" value="BLR1237 PROTEIN"/>
    <property type="match status" value="1"/>
</dbReference>
<dbReference type="Gene3D" id="3.40.190.150">
    <property type="entry name" value="Bordetella uptake gene, domain 1"/>
    <property type="match status" value="1"/>
</dbReference>
<reference evidence="3 4" key="1">
    <citation type="submission" date="2020-04" db="EMBL/GenBank/DDBJ databases">
        <title>Azohydromonas sp. isolated from soil.</title>
        <authorList>
            <person name="Dahal R.H."/>
        </authorList>
    </citation>
    <scope>NUCLEOTIDE SEQUENCE [LARGE SCALE GENOMIC DNA]</scope>
    <source>
        <strain evidence="3 4">G-1-1-14</strain>
    </source>
</reference>
<feature type="signal peptide" evidence="2">
    <location>
        <begin position="1"/>
        <end position="19"/>
    </location>
</feature>
<dbReference type="CDD" id="cd13578">
    <property type="entry name" value="PBP2_Bug27"/>
    <property type="match status" value="1"/>
</dbReference>
<dbReference type="InterPro" id="IPR005064">
    <property type="entry name" value="BUG"/>
</dbReference>
<evidence type="ECO:0000313" key="3">
    <source>
        <dbReference type="EMBL" id="NML13971.1"/>
    </source>
</evidence>
<sequence>MRRRTALGLLAAAALPLHAQPSARPIRFIVPYPPGGPLDTVARALAERVKDSLGLVVVENRPGAGGNIGADQIAKAAPDGHSLVMGAVATHAINPWLYRRLPYDPLRDFTPVTLVAQVPNVLVMNAETAARLKIASVRDLVAYAKANPGKLNYGSGGNGSAGHLAGEMFKSQAGVFMVHIPYAGGNAAQLALLSGQVDLTFDNLASAAANIKSGRLRALAVTTAKRSAAMPDLPTVAEGGQALGLGQFDVGTWFGIFGPARLPAELTQRLNKAFVEALGSPELRSRMATLMVEPSPSTPEAFGRFVQTELKKYEKVVKASGAQVD</sequence>
<organism evidence="3 4">
    <name type="scientific">Azohydromonas caseinilytica</name>
    <dbReference type="NCBI Taxonomy" id="2728836"/>
    <lineage>
        <taxon>Bacteria</taxon>
        <taxon>Pseudomonadati</taxon>
        <taxon>Pseudomonadota</taxon>
        <taxon>Betaproteobacteria</taxon>
        <taxon>Burkholderiales</taxon>
        <taxon>Sphaerotilaceae</taxon>
        <taxon>Azohydromonas</taxon>
    </lineage>
</organism>
<comment type="similarity">
    <text evidence="1">Belongs to the UPF0065 (bug) family.</text>
</comment>
<dbReference type="PIRSF" id="PIRSF017082">
    <property type="entry name" value="YflP"/>
    <property type="match status" value="1"/>
</dbReference>
<dbReference type="RefSeq" id="WP_169158902.1">
    <property type="nucleotide sequence ID" value="NZ_JABBFW010000002.1"/>
</dbReference>
<evidence type="ECO:0000256" key="1">
    <source>
        <dbReference type="ARBA" id="ARBA00006987"/>
    </source>
</evidence>
<gene>
    <name evidence="3" type="ORF">HHL10_03110</name>
</gene>
<dbReference type="InterPro" id="IPR042100">
    <property type="entry name" value="Bug_dom1"/>
</dbReference>
<keyword evidence="4" id="KW-1185">Reference proteome</keyword>
<keyword evidence="2" id="KW-0732">Signal</keyword>
<dbReference type="Gene3D" id="3.40.190.10">
    <property type="entry name" value="Periplasmic binding protein-like II"/>
    <property type="match status" value="1"/>
</dbReference>
<dbReference type="PANTHER" id="PTHR42928">
    <property type="entry name" value="TRICARBOXYLATE-BINDING PROTEIN"/>
    <property type="match status" value="1"/>
</dbReference>
<feature type="chain" id="PRO_5032892402" evidence="2">
    <location>
        <begin position="20"/>
        <end position="325"/>
    </location>
</feature>
<evidence type="ECO:0000256" key="2">
    <source>
        <dbReference type="SAM" id="SignalP"/>
    </source>
</evidence>
<accession>A0A848F7D0</accession>
<name>A0A848F7D0_9BURK</name>
<dbReference type="EMBL" id="JABBFW010000002">
    <property type="protein sequence ID" value="NML13971.1"/>
    <property type="molecule type" value="Genomic_DNA"/>
</dbReference>
<comment type="caution">
    <text evidence="3">The sequence shown here is derived from an EMBL/GenBank/DDBJ whole genome shotgun (WGS) entry which is preliminary data.</text>
</comment>
<dbReference type="Proteomes" id="UP000574067">
    <property type="component" value="Unassembled WGS sequence"/>
</dbReference>
<proteinExistence type="inferred from homology"/>
<dbReference type="SUPFAM" id="SSF53850">
    <property type="entry name" value="Periplasmic binding protein-like II"/>
    <property type="match status" value="1"/>
</dbReference>
<dbReference type="AlphaFoldDB" id="A0A848F7D0"/>
<evidence type="ECO:0000313" key="4">
    <source>
        <dbReference type="Proteomes" id="UP000574067"/>
    </source>
</evidence>